<keyword evidence="1" id="KW-1133">Transmembrane helix</keyword>
<evidence type="ECO:0000313" key="3">
    <source>
        <dbReference type="Proteomes" id="UP000224056"/>
    </source>
</evidence>
<protein>
    <submittedName>
        <fullName evidence="2">Uncharacterized protein</fullName>
    </submittedName>
</protein>
<reference evidence="2 3" key="1">
    <citation type="submission" date="2016-10" db="EMBL/GenBank/DDBJ databases">
        <title>The whole genome sequencing and assembly of B. asteroides DSM 20089 strain.</title>
        <authorList>
            <person name="Lee Y.-J."/>
            <person name="Park M.-K."/>
            <person name="Yi H."/>
            <person name="Bahn Y.-S."/>
            <person name="Kim J.F."/>
            <person name="Lee D.-W."/>
        </authorList>
    </citation>
    <scope>NUCLEOTIDE SEQUENCE [LARGE SCALE GENOMIC DNA]</scope>
    <source>
        <strain evidence="2 3">DSM 20089</strain>
    </source>
</reference>
<proteinExistence type="predicted"/>
<dbReference type="Proteomes" id="UP000224056">
    <property type="component" value="Chromosome"/>
</dbReference>
<feature type="transmembrane region" description="Helical" evidence="1">
    <location>
        <begin position="44"/>
        <end position="64"/>
    </location>
</feature>
<name>A0AAD0A9P4_9BIFI</name>
<dbReference type="AlphaFoldDB" id="A0AAD0A9P4"/>
<evidence type="ECO:0000313" key="2">
    <source>
        <dbReference type="EMBL" id="ATO40750.1"/>
    </source>
</evidence>
<keyword evidence="1" id="KW-0812">Transmembrane</keyword>
<gene>
    <name evidence="2" type="ORF">BA20089_00020</name>
</gene>
<evidence type="ECO:0000256" key="1">
    <source>
        <dbReference type="SAM" id="Phobius"/>
    </source>
</evidence>
<feature type="transmembrane region" description="Helical" evidence="1">
    <location>
        <begin position="84"/>
        <end position="105"/>
    </location>
</feature>
<sequence>MLPALLVKSFSVFCVLVIAADASLSFLAVCVLAFCVLSSVPCAALVLSGMPFSVAVSSAMPPRYVADGALRLVEIGQNVGRGGIGFGVDVVVVWLMVLETTFLPWRQRFR</sequence>
<feature type="transmembrane region" description="Helical" evidence="1">
    <location>
        <begin position="12"/>
        <end position="37"/>
    </location>
</feature>
<organism evidence="2 3">
    <name type="scientific">Bifidobacterium asteroides DSM 20089</name>
    <dbReference type="NCBI Taxonomy" id="1437594"/>
    <lineage>
        <taxon>Bacteria</taxon>
        <taxon>Bacillati</taxon>
        <taxon>Actinomycetota</taxon>
        <taxon>Actinomycetes</taxon>
        <taxon>Bifidobacteriales</taxon>
        <taxon>Bifidobacteriaceae</taxon>
        <taxon>Bifidobacterium</taxon>
    </lineage>
</organism>
<dbReference type="RefSeq" id="WP_099327353.1">
    <property type="nucleotide sequence ID" value="NZ_CP017696.1"/>
</dbReference>
<dbReference type="EMBL" id="CP017696">
    <property type="protein sequence ID" value="ATO40750.1"/>
    <property type="molecule type" value="Genomic_DNA"/>
</dbReference>
<accession>A0AAD0A9P4</accession>
<keyword evidence="1" id="KW-0472">Membrane</keyword>
<dbReference type="GeneID" id="93049775"/>